<keyword evidence="1" id="KW-0732">Signal</keyword>
<dbReference type="RefSeq" id="WP_007137695.1">
    <property type="nucleotide sequence ID" value="NZ_AHKF01000016.1"/>
</dbReference>
<evidence type="ECO:0000313" key="4">
    <source>
        <dbReference type="Proteomes" id="UP000005566"/>
    </source>
</evidence>
<feature type="chain" id="PRO_5003609617" evidence="1">
    <location>
        <begin position="23"/>
        <end position="305"/>
    </location>
</feature>
<dbReference type="SUPFAM" id="SSF88874">
    <property type="entry name" value="Receptor-binding domain of short tail fibre protein gp12"/>
    <property type="match status" value="1"/>
</dbReference>
<sequence>MKKIYLTLFAFIAIVLTTNVNAQTNVTSSGMSIQGIARDETNAAIANIDQLALVFTVYYLGTGNSEQVILTKSANVKTDNFGVFSYVLDIDQTIYGKISSQSTYLKVVQGSVVFSNEKLQAVPYAIFAQNGVPTGSIMPFIGTTAPNGWLLCNGSSFASLDVVITANLKALLGGSTNTPDLKGIFLRGIGRQCNAYGCYEGPELKAIQQDDLKSHLHAASLPTNSAGSHNHNDNSNFNRVLSMDGKYTVGGTDNNNGSGEEVNLVNSKTIGYDGAHTHTASGNTNNTGGTETRPINYGVNYIIKI</sequence>
<comment type="caution">
    <text evidence="3">The sequence shown here is derived from an EMBL/GenBank/DDBJ whole genome shotgun (WGS) entry which is preliminary data.</text>
</comment>
<gene>
    <name evidence="3" type="ORF">HJ01_01518</name>
</gene>
<dbReference type="STRING" id="1086011.HJ01_01518"/>
<dbReference type="EMBL" id="AHKF01000016">
    <property type="protein sequence ID" value="EIA09132.1"/>
    <property type="molecule type" value="Genomic_DNA"/>
</dbReference>
<evidence type="ECO:0000259" key="2">
    <source>
        <dbReference type="Pfam" id="PF07484"/>
    </source>
</evidence>
<dbReference type="OrthoDB" id="9113831at2"/>
<dbReference type="eggNOG" id="COG4675">
    <property type="taxonomic scope" value="Bacteria"/>
</dbReference>
<feature type="signal peptide" evidence="1">
    <location>
        <begin position="1"/>
        <end position="22"/>
    </location>
</feature>
<dbReference type="Gene3D" id="3.90.1340.10">
    <property type="entry name" value="Phage tail collar domain"/>
    <property type="match status" value="1"/>
</dbReference>
<accession>H7FQZ5</accession>
<organism evidence="3 4">
    <name type="scientific">Flavobacterium frigoris (strain PS1)</name>
    <dbReference type="NCBI Taxonomy" id="1086011"/>
    <lineage>
        <taxon>Bacteria</taxon>
        <taxon>Pseudomonadati</taxon>
        <taxon>Bacteroidota</taxon>
        <taxon>Flavobacteriia</taxon>
        <taxon>Flavobacteriales</taxon>
        <taxon>Flavobacteriaceae</taxon>
        <taxon>Flavobacterium</taxon>
    </lineage>
</organism>
<proteinExistence type="predicted"/>
<protein>
    <submittedName>
        <fullName evidence="3">Phage Tail Collar</fullName>
    </submittedName>
</protein>
<evidence type="ECO:0000313" key="3">
    <source>
        <dbReference type="EMBL" id="EIA09132.1"/>
    </source>
</evidence>
<dbReference type="Pfam" id="PF07484">
    <property type="entry name" value="Collar"/>
    <property type="match status" value="1"/>
</dbReference>
<reference evidence="3 4" key="1">
    <citation type="journal article" date="2014" name="Acta Crystallogr. D">
        <title>Structure-based characterization and antifreeze properties of a hyperactive ice-binding protein from the Antarctic bacterium Flavobacterium frigoris PS1.</title>
        <authorList>
            <person name="Do H."/>
            <person name="Kim S.J."/>
            <person name="Kim H.J."/>
            <person name="Lee J.H."/>
        </authorList>
    </citation>
    <scope>NUCLEOTIDE SEQUENCE [LARGE SCALE GENOMIC DNA]</scope>
    <source>
        <strain evidence="3 4">PS1</strain>
    </source>
</reference>
<dbReference type="PATRIC" id="fig|1086011.3.peg.1486"/>
<dbReference type="InterPro" id="IPR011083">
    <property type="entry name" value="Phage_tail_collar_dom"/>
</dbReference>
<name>H7FQZ5_FLAFP</name>
<keyword evidence="4" id="KW-1185">Reference proteome</keyword>
<evidence type="ECO:0000256" key="1">
    <source>
        <dbReference type="SAM" id="SignalP"/>
    </source>
</evidence>
<feature type="domain" description="Phage tail collar" evidence="2">
    <location>
        <begin position="135"/>
        <end position="185"/>
    </location>
</feature>
<dbReference type="Proteomes" id="UP000005566">
    <property type="component" value="Unassembled WGS sequence"/>
</dbReference>
<dbReference type="InterPro" id="IPR037053">
    <property type="entry name" value="Phage_tail_collar_dom_sf"/>
</dbReference>
<dbReference type="AlphaFoldDB" id="H7FQZ5"/>